<dbReference type="PROSITE" id="PS50043">
    <property type="entry name" value="HTH_LUXR_2"/>
    <property type="match status" value="1"/>
</dbReference>
<evidence type="ECO:0000313" key="7">
    <source>
        <dbReference type="Proteomes" id="UP000183031"/>
    </source>
</evidence>
<comment type="caution">
    <text evidence="6">The sequence shown here is derived from an EMBL/GenBank/DDBJ whole genome shotgun (WGS) entry which is preliminary data.</text>
</comment>
<dbReference type="PANTHER" id="PTHR44688">
    <property type="entry name" value="DNA-BINDING TRANSCRIPTIONAL ACTIVATOR DEVR_DOSR"/>
    <property type="match status" value="1"/>
</dbReference>
<dbReference type="Proteomes" id="UP000183031">
    <property type="component" value="Unassembled WGS sequence"/>
</dbReference>
<keyword evidence="2 6" id="KW-0238">DNA-binding</keyword>
<keyword evidence="4" id="KW-0804">Transcription</keyword>
<protein>
    <submittedName>
        <fullName evidence="6">DNA-binding response regulator, NarL/FixJ family, contains REC and HTH domains</fullName>
    </submittedName>
</protein>
<evidence type="ECO:0000259" key="5">
    <source>
        <dbReference type="PROSITE" id="PS50043"/>
    </source>
</evidence>
<sequence>MEKTKNLNRNETLRIVIIDDDKFYAKGLTMALSMHLKNTSHKMEVLFEKKIEKTTDIVFQAIRCGTFISPCTLTCSGNSKPLYIAIAERKDAHLQHLYRNANKSNILYRHQSVNLILQLMENLLISLQRAPVKSPPTSATLLHAPLTPREQEVLHQLKQGKTHAGVASILGIKEKTISSHKRAAMKKLNFKRTSELLHWMIQGGLTHHQPRKGN</sequence>
<dbReference type="SUPFAM" id="SSF46894">
    <property type="entry name" value="C-terminal effector domain of the bipartite response regulators"/>
    <property type="match status" value="1"/>
</dbReference>
<dbReference type="RefSeq" id="WP_033631439.1">
    <property type="nucleotide sequence ID" value="NZ_CBCSIN010000011.1"/>
</dbReference>
<reference evidence="6 7" key="1">
    <citation type="submission" date="2016-10" db="EMBL/GenBank/DDBJ databases">
        <authorList>
            <person name="Varghese N."/>
            <person name="Submissions S."/>
        </authorList>
    </citation>
    <scope>NUCLEOTIDE SEQUENCE [LARGE SCALE GENOMIC DNA]</scope>
    <source>
        <strain evidence="6 7">CGMCC 1.6853</strain>
    </source>
</reference>
<gene>
    <name evidence="6" type="ORF">SAMN02927935_03078</name>
</gene>
<keyword evidence="3" id="KW-0010">Activator</keyword>
<keyword evidence="1" id="KW-0805">Transcription regulation</keyword>
<name>A0A1G5K353_9GAMM</name>
<evidence type="ECO:0000256" key="3">
    <source>
        <dbReference type="ARBA" id="ARBA00023159"/>
    </source>
</evidence>
<dbReference type="EMBL" id="FMUT01000008">
    <property type="protein sequence ID" value="SCY94299.1"/>
    <property type="molecule type" value="Genomic_DNA"/>
</dbReference>
<organism evidence="6 7">
    <name type="scientific">Serratia nematodiphila</name>
    <dbReference type="NCBI Taxonomy" id="458197"/>
    <lineage>
        <taxon>Bacteria</taxon>
        <taxon>Pseudomonadati</taxon>
        <taxon>Pseudomonadota</taxon>
        <taxon>Gammaproteobacteria</taxon>
        <taxon>Enterobacterales</taxon>
        <taxon>Yersiniaceae</taxon>
        <taxon>Serratia</taxon>
    </lineage>
</organism>
<dbReference type="GO" id="GO:0003677">
    <property type="term" value="F:DNA binding"/>
    <property type="evidence" value="ECO:0007669"/>
    <property type="project" value="UniProtKB-KW"/>
</dbReference>
<dbReference type="PRINTS" id="PR00038">
    <property type="entry name" value="HTHLUXR"/>
</dbReference>
<evidence type="ECO:0000313" key="6">
    <source>
        <dbReference type="EMBL" id="SCY94299.1"/>
    </source>
</evidence>
<evidence type="ECO:0000256" key="2">
    <source>
        <dbReference type="ARBA" id="ARBA00023125"/>
    </source>
</evidence>
<dbReference type="InterPro" id="IPR000792">
    <property type="entry name" value="Tscrpt_reg_LuxR_C"/>
</dbReference>
<dbReference type="Gene3D" id="1.10.10.10">
    <property type="entry name" value="Winged helix-like DNA-binding domain superfamily/Winged helix DNA-binding domain"/>
    <property type="match status" value="1"/>
</dbReference>
<evidence type="ECO:0000256" key="1">
    <source>
        <dbReference type="ARBA" id="ARBA00023015"/>
    </source>
</evidence>
<accession>A0A1G5K353</accession>
<feature type="domain" description="HTH luxR-type" evidence="5">
    <location>
        <begin position="139"/>
        <end position="204"/>
    </location>
</feature>
<dbReference type="InterPro" id="IPR036388">
    <property type="entry name" value="WH-like_DNA-bd_sf"/>
</dbReference>
<dbReference type="PANTHER" id="PTHR44688:SF16">
    <property type="entry name" value="DNA-BINDING TRANSCRIPTIONAL ACTIVATOR DEVR_DOSR"/>
    <property type="match status" value="1"/>
</dbReference>
<dbReference type="SMART" id="SM00421">
    <property type="entry name" value="HTH_LUXR"/>
    <property type="match status" value="1"/>
</dbReference>
<dbReference type="Pfam" id="PF00196">
    <property type="entry name" value="GerE"/>
    <property type="match status" value="1"/>
</dbReference>
<keyword evidence="7" id="KW-1185">Reference proteome</keyword>
<dbReference type="CDD" id="cd06170">
    <property type="entry name" value="LuxR_C_like"/>
    <property type="match status" value="1"/>
</dbReference>
<proteinExistence type="predicted"/>
<dbReference type="InterPro" id="IPR016032">
    <property type="entry name" value="Sig_transdc_resp-reg_C-effctor"/>
</dbReference>
<evidence type="ECO:0000256" key="4">
    <source>
        <dbReference type="ARBA" id="ARBA00023163"/>
    </source>
</evidence>